<proteinExistence type="predicted"/>
<feature type="transmembrane region" description="Helical" evidence="2">
    <location>
        <begin position="101"/>
        <end position="119"/>
    </location>
</feature>
<evidence type="ECO:0000256" key="1">
    <source>
        <dbReference type="SAM" id="MobiDB-lite"/>
    </source>
</evidence>
<gene>
    <name evidence="3" type="ORF">D0Z07_1791</name>
</gene>
<dbReference type="AlphaFoldDB" id="A0A9P7AZR6"/>
<comment type="caution">
    <text evidence="3">The sequence shown here is derived from an EMBL/GenBank/DDBJ whole genome shotgun (WGS) entry which is preliminary data.</text>
</comment>
<evidence type="ECO:0000256" key="2">
    <source>
        <dbReference type="SAM" id="Phobius"/>
    </source>
</evidence>
<evidence type="ECO:0000313" key="3">
    <source>
        <dbReference type="EMBL" id="KAG0651344.1"/>
    </source>
</evidence>
<dbReference type="Pfam" id="PF06912">
    <property type="entry name" value="DUF1275"/>
    <property type="match status" value="1"/>
</dbReference>
<organism evidence="3 4">
    <name type="scientific">Hyphodiscus hymeniophilus</name>
    <dbReference type="NCBI Taxonomy" id="353542"/>
    <lineage>
        <taxon>Eukaryota</taxon>
        <taxon>Fungi</taxon>
        <taxon>Dikarya</taxon>
        <taxon>Ascomycota</taxon>
        <taxon>Pezizomycotina</taxon>
        <taxon>Leotiomycetes</taxon>
        <taxon>Helotiales</taxon>
        <taxon>Hyphodiscaceae</taxon>
        <taxon>Hyphodiscus</taxon>
    </lineage>
</organism>
<sequence>MKPSQQPSEPDATLPITKPRSPSSASVQKVQSRWHATSNYLKTDISLNHADIPIIACCLVSGLCDSSAYNAWTCFVSMQTGNTIFLALGASNQPSDHPYGWVKSLTSITCFLLGCLVFASTRLIQPKARGTLAISFLLQSICIIIAAALVQAHVVPEPHGVQLLTGDVDFLELLPLGFLAFQSGGQIVTSRLLGFNEVPTTVLTSVYCDLASDPNFLKKDNVKRNRRLGAVLMILLGGIAGGWISRSKAGLSVTLWIAAAIKFGIACSWSLWRPK</sequence>
<keyword evidence="2" id="KW-0472">Membrane</keyword>
<keyword evidence="2" id="KW-1133">Transmembrane helix</keyword>
<evidence type="ECO:0000313" key="4">
    <source>
        <dbReference type="Proteomes" id="UP000785200"/>
    </source>
</evidence>
<dbReference type="EMBL" id="VNKQ01000004">
    <property type="protein sequence ID" value="KAG0651344.1"/>
    <property type="molecule type" value="Genomic_DNA"/>
</dbReference>
<dbReference type="OrthoDB" id="5288586at2759"/>
<keyword evidence="2" id="KW-0812">Transmembrane</keyword>
<dbReference type="InterPro" id="IPR010699">
    <property type="entry name" value="DUF1275"/>
</dbReference>
<keyword evidence="4" id="KW-1185">Reference proteome</keyword>
<feature type="transmembrane region" description="Helical" evidence="2">
    <location>
        <begin position="251"/>
        <end position="272"/>
    </location>
</feature>
<feature type="transmembrane region" description="Helical" evidence="2">
    <location>
        <begin position="131"/>
        <end position="154"/>
    </location>
</feature>
<evidence type="ECO:0008006" key="5">
    <source>
        <dbReference type="Google" id="ProtNLM"/>
    </source>
</evidence>
<dbReference type="PANTHER" id="PTHR37488">
    <property type="entry name" value="DUF1275 DOMAIN-CONTAINING PROTEIN"/>
    <property type="match status" value="1"/>
</dbReference>
<feature type="transmembrane region" description="Helical" evidence="2">
    <location>
        <begin position="228"/>
        <end position="245"/>
    </location>
</feature>
<protein>
    <recommendedName>
        <fullName evidence="5">DUF1275 domain protein</fullName>
    </recommendedName>
</protein>
<reference evidence="3" key="1">
    <citation type="submission" date="2019-07" db="EMBL/GenBank/DDBJ databases">
        <title>Hyphodiscus hymeniophilus genome sequencing and assembly.</title>
        <authorList>
            <person name="Kramer G."/>
            <person name="Nodwell J."/>
        </authorList>
    </citation>
    <scope>NUCLEOTIDE SEQUENCE</scope>
    <source>
        <strain evidence="3">ATCC 34498</strain>
    </source>
</reference>
<accession>A0A9P7AZR6</accession>
<feature type="region of interest" description="Disordered" evidence="1">
    <location>
        <begin position="1"/>
        <end position="23"/>
    </location>
</feature>
<name>A0A9P7AZR6_9HELO</name>
<dbReference type="Proteomes" id="UP000785200">
    <property type="component" value="Unassembled WGS sequence"/>
</dbReference>
<dbReference type="PANTHER" id="PTHR37488:SF7">
    <property type="entry name" value="DUF1275 DOMAIN PROTEIN"/>
    <property type="match status" value="1"/>
</dbReference>